<keyword evidence="1" id="KW-0472">Membrane</keyword>
<reference evidence="2" key="1">
    <citation type="journal article" date="2021" name="mSystems">
        <title>Bacteria and Archaea Synergistically Convert Glycine Betaine to Biogenic Methane in the Formosa Cold Seep of the South China Sea.</title>
        <authorList>
            <person name="Li L."/>
            <person name="Zhang W."/>
            <person name="Zhang S."/>
            <person name="Song L."/>
            <person name="Sun Q."/>
            <person name="Zhang H."/>
            <person name="Xiang H."/>
            <person name="Dong X."/>
        </authorList>
    </citation>
    <scope>NUCLEOTIDE SEQUENCE</scope>
    <source>
        <strain evidence="2">ZWT</strain>
    </source>
</reference>
<dbReference type="EMBL" id="JAGSOJ010000001">
    <property type="protein sequence ID" value="MCM1988571.1"/>
    <property type="molecule type" value="Genomic_DNA"/>
</dbReference>
<dbReference type="PANTHER" id="PTHR34821">
    <property type="entry name" value="INNER MEMBRANE PROTEIN YDCZ"/>
    <property type="match status" value="1"/>
</dbReference>
<dbReference type="RefSeq" id="WP_250857435.1">
    <property type="nucleotide sequence ID" value="NZ_JAGSOJ010000001.1"/>
</dbReference>
<keyword evidence="1" id="KW-1133">Transmembrane helix</keyword>
<dbReference type="AlphaFoldDB" id="A0A9J6NWF2"/>
<comment type="caution">
    <text evidence="2">The sequence shown here is derived from an EMBL/GenBank/DDBJ whole genome shotgun (WGS) entry which is preliminary data.</text>
</comment>
<dbReference type="PANTHER" id="PTHR34821:SF2">
    <property type="entry name" value="INNER MEMBRANE PROTEIN YDCZ"/>
    <property type="match status" value="1"/>
</dbReference>
<feature type="transmembrane region" description="Helical" evidence="1">
    <location>
        <begin position="5"/>
        <end position="26"/>
    </location>
</feature>
<evidence type="ECO:0000313" key="3">
    <source>
        <dbReference type="Proteomes" id="UP001056429"/>
    </source>
</evidence>
<evidence type="ECO:0000313" key="2">
    <source>
        <dbReference type="EMBL" id="MCM1988571.1"/>
    </source>
</evidence>
<proteinExistence type="predicted"/>
<dbReference type="Pfam" id="PF04657">
    <property type="entry name" value="DMT_YdcZ"/>
    <property type="match status" value="1"/>
</dbReference>
<dbReference type="GO" id="GO:0005886">
    <property type="term" value="C:plasma membrane"/>
    <property type="evidence" value="ECO:0007669"/>
    <property type="project" value="TreeGrafter"/>
</dbReference>
<feature type="transmembrane region" description="Helical" evidence="1">
    <location>
        <begin position="32"/>
        <end position="53"/>
    </location>
</feature>
<keyword evidence="3" id="KW-1185">Reference proteome</keyword>
<accession>A0A9J6NWF2</accession>
<feature type="transmembrane region" description="Helical" evidence="1">
    <location>
        <begin position="127"/>
        <end position="142"/>
    </location>
</feature>
<feature type="transmembrane region" description="Helical" evidence="1">
    <location>
        <begin position="91"/>
        <end position="115"/>
    </location>
</feature>
<reference evidence="2" key="2">
    <citation type="submission" date="2021-04" db="EMBL/GenBank/DDBJ databases">
        <authorList>
            <person name="Dong X."/>
        </authorList>
    </citation>
    <scope>NUCLEOTIDE SEQUENCE</scope>
    <source>
        <strain evidence="2">ZWT</strain>
    </source>
</reference>
<protein>
    <submittedName>
        <fullName evidence="2">DMT family transporter</fullName>
    </submittedName>
</protein>
<evidence type="ECO:0000256" key="1">
    <source>
        <dbReference type="SAM" id="Phobius"/>
    </source>
</evidence>
<name>A0A9J6NWF2_9CLOT</name>
<organism evidence="2 3">
    <name type="scientific">Oceanirhabdus seepicola</name>
    <dbReference type="NCBI Taxonomy" id="2828781"/>
    <lineage>
        <taxon>Bacteria</taxon>
        <taxon>Bacillati</taxon>
        <taxon>Bacillota</taxon>
        <taxon>Clostridia</taxon>
        <taxon>Eubacteriales</taxon>
        <taxon>Clostridiaceae</taxon>
        <taxon>Oceanirhabdus</taxon>
    </lineage>
</organism>
<sequence length="143" mass="15942">MKQKYYSYSIIIGIMISVMITFNGILSSNLGNSQAIFFIHIMGIITILTFMFLKKIKWNSIKNVPKYLLIPGMIGVVMVTINNLTVNNIGLSLTVACGVFGQMLFSSIVDHFGLFGNDVYKFNKNQVLGYSVIVIGIFLMVVL</sequence>
<dbReference type="Proteomes" id="UP001056429">
    <property type="component" value="Unassembled WGS sequence"/>
</dbReference>
<gene>
    <name evidence="2" type="ORF">KDK92_02380</name>
</gene>
<dbReference type="InterPro" id="IPR006750">
    <property type="entry name" value="YdcZ"/>
</dbReference>
<keyword evidence="1" id="KW-0812">Transmembrane</keyword>